<comment type="caution">
    <text evidence="2">The sequence shown here is derived from an EMBL/GenBank/DDBJ whole genome shotgun (WGS) entry which is preliminary data.</text>
</comment>
<accession>A0A1S9RX04</accession>
<evidence type="ECO:0000313" key="2">
    <source>
        <dbReference type="EMBL" id="OOQ89528.1"/>
    </source>
</evidence>
<gene>
    <name evidence="2" type="ORF">PEBR_07913</name>
</gene>
<sequence length="93" mass="9732">MVGGGALLDGMREGPNGARAHEPPGKEKRSLLIVPDSGGQIIGYADYRISGMDSSQNGITREIGPLMAWALRNNLDDQPGALPGLCSGWSVRG</sequence>
<evidence type="ECO:0000256" key="1">
    <source>
        <dbReference type="SAM" id="MobiDB-lite"/>
    </source>
</evidence>
<dbReference type="AlphaFoldDB" id="A0A1S9RX04"/>
<reference evidence="3" key="1">
    <citation type="submission" date="2015-09" db="EMBL/GenBank/DDBJ databases">
        <authorList>
            <person name="Fill T.P."/>
            <person name="Baretta J.F."/>
            <person name="de Almeida L.G."/>
            <person name="Rocha M."/>
            <person name="de Souza D.H."/>
            <person name="Malavazi I."/>
            <person name="Cerdeira L.T."/>
            <person name="Hong H."/>
            <person name="Samborskyy M."/>
            <person name="de Vasconcelos A.T."/>
            <person name="Leadlay P."/>
            <person name="Rodrigues-Filho E."/>
        </authorList>
    </citation>
    <scope>NUCLEOTIDE SEQUENCE [LARGE SCALE GENOMIC DNA]</scope>
    <source>
        <strain evidence="3">LaBioMMi 136</strain>
    </source>
</reference>
<protein>
    <submittedName>
        <fullName evidence="2">Uncharacterized protein</fullName>
    </submittedName>
</protein>
<evidence type="ECO:0000313" key="3">
    <source>
        <dbReference type="Proteomes" id="UP000190744"/>
    </source>
</evidence>
<dbReference type="EMBL" id="LJBN01000108">
    <property type="protein sequence ID" value="OOQ89528.1"/>
    <property type="molecule type" value="Genomic_DNA"/>
</dbReference>
<feature type="compositionally biased region" description="Basic and acidic residues" evidence="1">
    <location>
        <begin position="19"/>
        <end position="30"/>
    </location>
</feature>
<name>A0A1S9RX04_PENBI</name>
<feature type="region of interest" description="Disordered" evidence="1">
    <location>
        <begin position="1"/>
        <end position="31"/>
    </location>
</feature>
<proteinExistence type="predicted"/>
<organism evidence="2 3">
    <name type="scientific">Penicillium brasilianum</name>
    <dbReference type="NCBI Taxonomy" id="104259"/>
    <lineage>
        <taxon>Eukaryota</taxon>
        <taxon>Fungi</taxon>
        <taxon>Dikarya</taxon>
        <taxon>Ascomycota</taxon>
        <taxon>Pezizomycotina</taxon>
        <taxon>Eurotiomycetes</taxon>
        <taxon>Eurotiomycetidae</taxon>
        <taxon>Eurotiales</taxon>
        <taxon>Aspergillaceae</taxon>
        <taxon>Penicillium</taxon>
    </lineage>
</organism>
<dbReference type="Proteomes" id="UP000190744">
    <property type="component" value="Unassembled WGS sequence"/>
</dbReference>